<evidence type="ECO:0000256" key="11">
    <source>
        <dbReference type="SAM" id="MobiDB-lite"/>
    </source>
</evidence>
<keyword evidence="7" id="KW-0472">Membrane</keyword>
<dbReference type="Proteomes" id="UP000272025">
    <property type="component" value="Unassembled WGS sequence"/>
</dbReference>
<evidence type="ECO:0000256" key="2">
    <source>
        <dbReference type="ARBA" id="ARBA00004308"/>
    </source>
</evidence>
<dbReference type="OrthoDB" id="4187847at2759"/>
<evidence type="ECO:0000313" key="12">
    <source>
        <dbReference type="EMBL" id="ROT38948.1"/>
    </source>
</evidence>
<name>A0A3N2PWR9_SODAK</name>
<evidence type="ECO:0000256" key="9">
    <source>
        <dbReference type="ARBA" id="ARBA00023295"/>
    </source>
</evidence>
<evidence type="ECO:0000256" key="6">
    <source>
        <dbReference type="ARBA" id="ARBA00022801"/>
    </source>
</evidence>
<proteinExistence type="inferred from homology"/>
<dbReference type="InterPro" id="IPR005198">
    <property type="entry name" value="Glyco_hydro_76"/>
</dbReference>
<comment type="similarity">
    <text evidence="3 10">Belongs to the glycosyl hydrolase 76 family.</text>
</comment>
<dbReference type="FunFam" id="1.50.10.20:FF:000006">
    <property type="entry name" value="Mannan endo-1,6-alpha-mannosidase"/>
    <property type="match status" value="1"/>
</dbReference>
<keyword evidence="8" id="KW-0325">Glycoprotein</keyword>
<dbReference type="GeneID" id="39581624"/>
<comment type="subcellular location">
    <subcellularLocation>
        <location evidence="2">Endomembrane system</location>
    </subcellularLocation>
</comment>
<dbReference type="Gene3D" id="1.50.10.20">
    <property type="match status" value="1"/>
</dbReference>
<dbReference type="GO" id="GO:0016052">
    <property type="term" value="P:carbohydrate catabolic process"/>
    <property type="evidence" value="ECO:0007669"/>
    <property type="project" value="InterPro"/>
</dbReference>
<evidence type="ECO:0000256" key="10">
    <source>
        <dbReference type="PIRNR" id="PIRNR016302"/>
    </source>
</evidence>
<keyword evidence="6 10" id="KW-0378">Hydrolase</keyword>
<evidence type="ECO:0000256" key="4">
    <source>
        <dbReference type="ARBA" id="ARBA00012350"/>
    </source>
</evidence>
<dbReference type="GO" id="GO:0009272">
    <property type="term" value="P:fungal-type cell wall biogenesis"/>
    <property type="evidence" value="ECO:0007669"/>
    <property type="project" value="TreeGrafter"/>
</dbReference>
<evidence type="ECO:0000256" key="3">
    <source>
        <dbReference type="ARBA" id="ARBA00009699"/>
    </source>
</evidence>
<dbReference type="PANTHER" id="PTHR12145:SF36">
    <property type="entry name" value="MANNAN ENDO-1,6-ALPHA-MANNOSIDASE DCW1"/>
    <property type="match status" value="1"/>
</dbReference>
<accession>A0A3N2PWR9</accession>
<evidence type="ECO:0000313" key="13">
    <source>
        <dbReference type="Proteomes" id="UP000272025"/>
    </source>
</evidence>
<dbReference type="PANTHER" id="PTHR12145">
    <property type="entry name" value="MANNAN ENDO-1,6-ALPHA-MANNOSIDASE DCW1"/>
    <property type="match status" value="1"/>
</dbReference>
<dbReference type="AlphaFoldDB" id="A0A3N2PWR9"/>
<dbReference type="SUPFAM" id="SSF48208">
    <property type="entry name" value="Six-hairpin glycosidases"/>
    <property type="match status" value="1"/>
</dbReference>
<dbReference type="EMBL" id="ML119054">
    <property type="protein sequence ID" value="ROT38948.1"/>
    <property type="molecule type" value="Genomic_DNA"/>
</dbReference>
<dbReference type="GO" id="GO:0008496">
    <property type="term" value="F:mannan endo-1,6-alpha-mannosidase activity"/>
    <property type="evidence" value="ECO:0007669"/>
    <property type="project" value="UniProtKB-UniRule"/>
</dbReference>
<evidence type="ECO:0000256" key="7">
    <source>
        <dbReference type="ARBA" id="ARBA00023136"/>
    </source>
</evidence>
<dbReference type="GO" id="GO:0012505">
    <property type="term" value="C:endomembrane system"/>
    <property type="evidence" value="ECO:0007669"/>
    <property type="project" value="UniProtKB-SubCell"/>
</dbReference>
<dbReference type="EC" id="3.2.1.101" evidence="4 10"/>
<keyword evidence="9 10" id="KW-0326">Glycosidase</keyword>
<dbReference type="STRING" id="1314773.A0A3N2PWR9"/>
<protein>
    <recommendedName>
        <fullName evidence="4 10">Mannan endo-1,6-alpha-mannosidase</fullName>
        <ecNumber evidence="4 10">3.2.1.101</ecNumber>
    </recommendedName>
</protein>
<dbReference type="InterPro" id="IPR008928">
    <property type="entry name" value="6-hairpin_glycosidase_sf"/>
</dbReference>
<feature type="region of interest" description="Disordered" evidence="11">
    <location>
        <begin position="384"/>
        <end position="409"/>
    </location>
</feature>
<dbReference type="InterPro" id="IPR014480">
    <property type="entry name" value="Mannan-1_6-alpha_mannosidase"/>
</dbReference>
<dbReference type="RefSeq" id="XP_028466754.1">
    <property type="nucleotide sequence ID" value="XM_028613146.1"/>
</dbReference>
<keyword evidence="5" id="KW-0732">Signal</keyword>
<sequence>MSKSYFRLDTPDNIRDTAQVLGFDLMNQFYHGNESGRVPGLLPDYHYWFYQGGVLMDTLIDYWHFIGDDTYNDIVTQGILHQVGPSHNFIPRNQSDSMANDDQCVWSLAAMSALEYGLPSPGGDHPQWFDLATNVFNDLAVRFDTDGSETCGGGLPWQFNRLQGGGFHYKSAFTNGCFFDLASRLATYTGNETYAEYAGKTWDWMSRIGLIDPDTYVVYQGAHTNDNCSDISHVIFSHEAAIFTHGAAFMYNYTNGSDTWRNRVEGLSSSLLDRFFPSGTLVEIACEGMRICAPDFPTFKGLAHRWLGATPQVAPFAADSIRPLLRTSAQSAVDQCTGGETGRQCGFYWESGEFVAPGRNELDGAAEQMSGLAAVLSLLADGAVPPATGRQPNQMSRHRTPPVPSITLT</sequence>
<comment type="catalytic activity">
    <reaction evidence="1 10">
        <text>Random hydrolysis of (1-&gt;6)-alpha-D-mannosidic linkages in unbranched (1-&gt;6)-mannans.</text>
        <dbReference type="EC" id="3.2.1.101"/>
    </reaction>
</comment>
<evidence type="ECO:0000256" key="5">
    <source>
        <dbReference type="ARBA" id="ARBA00022729"/>
    </source>
</evidence>
<reference evidence="12 13" key="1">
    <citation type="journal article" date="2018" name="Mol. Ecol.">
        <title>The obligate alkalophilic soda-lake fungus Sodiomyces alkalinus has shifted to a protein diet.</title>
        <authorList>
            <person name="Grum-Grzhimaylo A.A."/>
            <person name="Falkoski D.L."/>
            <person name="van den Heuvel J."/>
            <person name="Valero-Jimenez C.A."/>
            <person name="Min B."/>
            <person name="Choi I.G."/>
            <person name="Lipzen A."/>
            <person name="Daum C.G."/>
            <person name="Aanen D.K."/>
            <person name="Tsang A."/>
            <person name="Henrissat B."/>
            <person name="Bilanenko E.N."/>
            <person name="de Vries R.P."/>
            <person name="van Kan J.A.L."/>
            <person name="Grigoriev I.V."/>
            <person name="Debets A.J.M."/>
        </authorList>
    </citation>
    <scope>NUCLEOTIDE SEQUENCE [LARGE SCALE GENOMIC DNA]</scope>
    <source>
        <strain evidence="12 13">F11</strain>
    </source>
</reference>
<evidence type="ECO:0000256" key="1">
    <source>
        <dbReference type="ARBA" id="ARBA00001452"/>
    </source>
</evidence>
<dbReference type="PIRSF" id="PIRSF016302">
    <property type="entry name" value="Man_a_manosd"/>
    <property type="match status" value="1"/>
</dbReference>
<dbReference type="Pfam" id="PF03663">
    <property type="entry name" value="Glyco_hydro_76"/>
    <property type="match status" value="1"/>
</dbReference>
<gene>
    <name evidence="12" type="ORF">SODALDRAFT_344035</name>
</gene>
<keyword evidence="13" id="KW-1185">Reference proteome</keyword>
<evidence type="ECO:0000256" key="8">
    <source>
        <dbReference type="ARBA" id="ARBA00023180"/>
    </source>
</evidence>
<organism evidence="12 13">
    <name type="scientific">Sodiomyces alkalinus (strain CBS 110278 / VKM F-3762 / F11)</name>
    <name type="common">Alkaliphilic filamentous fungus</name>
    <dbReference type="NCBI Taxonomy" id="1314773"/>
    <lineage>
        <taxon>Eukaryota</taxon>
        <taxon>Fungi</taxon>
        <taxon>Dikarya</taxon>
        <taxon>Ascomycota</taxon>
        <taxon>Pezizomycotina</taxon>
        <taxon>Sordariomycetes</taxon>
        <taxon>Hypocreomycetidae</taxon>
        <taxon>Glomerellales</taxon>
        <taxon>Plectosphaerellaceae</taxon>
        <taxon>Sodiomyces</taxon>
    </lineage>
</organism>